<feature type="domain" description="Disease resistance protein winged helix" evidence="4">
    <location>
        <begin position="99"/>
        <end position="144"/>
    </location>
</feature>
<dbReference type="InterPro" id="IPR042197">
    <property type="entry name" value="Apaf_helical"/>
</dbReference>
<dbReference type="Proteomes" id="UP001630127">
    <property type="component" value="Unassembled WGS sequence"/>
</dbReference>
<dbReference type="AlphaFoldDB" id="A0ABD2XRP3"/>
<reference evidence="5 6" key="1">
    <citation type="submission" date="2024-11" db="EMBL/GenBank/DDBJ databases">
        <title>A near-complete genome assembly of Cinchona calisaya.</title>
        <authorList>
            <person name="Lian D.C."/>
            <person name="Zhao X.W."/>
            <person name="Wei L."/>
        </authorList>
    </citation>
    <scope>NUCLEOTIDE SEQUENCE [LARGE SCALE GENOMIC DNA]</scope>
    <source>
        <tissue evidence="5">Nenye</tissue>
    </source>
</reference>
<comment type="caution">
    <text evidence="5">The sequence shown here is derived from an EMBL/GenBank/DDBJ whole genome shotgun (WGS) entry which is preliminary data.</text>
</comment>
<dbReference type="PANTHER" id="PTHR23155">
    <property type="entry name" value="DISEASE RESISTANCE PROTEIN RP"/>
    <property type="match status" value="1"/>
</dbReference>
<protein>
    <recommendedName>
        <fullName evidence="4">Disease resistance protein winged helix domain-containing protein</fullName>
    </recommendedName>
</protein>
<keyword evidence="3" id="KW-0067">ATP-binding</keyword>
<keyword evidence="2" id="KW-0547">Nucleotide-binding</keyword>
<evidence type="ECO:0000256" key="3">
    <source>
        <dbReference type="ARBA" id="ARBA00022840"/>
    </source>
</evidence>
<dbReference type="InterPro" id="IPR027417">
    <property type="entry name" value="P-loop_NTPase"/>
</dbReference>
<dbReference type="SUPFAM" id="SSF52540">
    <property type="entry name" value="P-loop containing nucleoside triphosphate hydrolases"/>
    <property type="match status" value="1"/>
</dbReference>
<keyword evidence="6" id="KW-1185">Reference proteome</keyword>
<evidence type="ECO:0000313" key="6">
    <source>
        <dbReference type="Proteomes" id="UP001630127"/>
    </source>
</evidence>
<dbReference type="Pfam" id="PF23559">
    <property type="entry name" value="WHD_DRP"/>
    <property type="match status" value="1"/>
</dbReference>
<keyword evidence="1" id="KW-0433">Leucine-rich repeat</keyword>
<evidence type="ECO:0000313" key="5">
    <source>
        <dbReference type="EMBL" id="KAL3497586.1"/>
    </source>
</evidence>
<evidence type="ECO:0000259" key="4">
    <source>
        <dbReference type="Pfam" id="PF23559"/>
    </source>
</evidence>
<accession>A0ABD2XRP3</accession>
<proteinExistence type="predicted"/>
<evidence type="ECO:0000256" key="2">
    <source>
        <dbReference type="ARBA" id="ARBA00022741"/>
    </source>
</evidence>
<name>A0ABD2XRP3_9GENT</name>
<dbReference type="InterPro" id="IPR058922">
    <property type="entry name" value="WHD_DRP"/>
</dbReference>
<sequence length="147" mass="16618">MLLEKIAFAEGGPARTQALVDIGRRIVRRCGGVPLAIKAIGCLLYSKKDTREWSVIDRSSEIWNDPTNSRMASVHSAIKLSYDHLPSLSLKQCFATCSIFPKDTRLNKDQLVQIWMAQGLINPKGSHTQMEDTGSDYVNMLLRRLRW</sequence>
<dbReference type="Gene3D" id="1.10.8.430">
    <property type="entry name" value="Helical domain of apoptotic protease-activating factors"/>
    <property type="match status" value="1"/>
</dbReference>
<organism evidence="5 6">
    <name type="scientific">Cinchona calisaya</name>
    <dbReference type="NCBI Taxonomy" id="153742"/>
    <lineage>
        <taxon>Eukaryota</taxon>
        <taxon>Viridiplantae</taxon>
        <taxon>Streptophyta</taxon>
        <taxon>Embryophyta</taxon>
        <taxon>Tracheophyta</taxon>
        <taxon>Spermatophyta</taxon>
        <taxon>Magnoliopsida</taxon>
        <taxon>eudicotyledons</taxon>
        <taxon>Gunneridae</taxon>
        <taxon>Pentapetalae</taxon>
        <taxon>asterids</taxon>
        <taxon>lamiids</taxon>
        <taxon>Gentianales</taxon>
        <taxon>Rubiaceae</taxon>
        <taxon>Cinchonoideae</taxon>
        <taxon>Cinchoneae</taxon>
        <taxon>Cinchona</taxon>
    </lineage>
</organism>
<gene>
    <name evidence="5" type="ORF">ACH5RR_040318</name>
</gene>
<dbReference type="PANTHER" id="PTHR23155:SF1205">
    <property type="entry name" value="DISEASE RESISTANCE PROTEIN RPM1"/>
    <property type="match status" value="1"/>
</dbReference>
<dbReference type="EMBL" id="JBJUIK010000017">
    <property type="protein sequence ID" value="KAL3497586.1"/>
    <property type="molecule type" value="Genomic_DNA"/>
</dbReference>
<evidence type="ECO:0000256" key="1">
    <source>
        <dbReference type="ARBA" id="ARBA00022614"/>
    </source>
</evidence>
<dbReference type="InterPro" id="IPR044974">
    <property type="entry name" value="Disease_R_plants"/>
</dbReference>